<evidence type="ECO:0000256" key="4">
    <source>
        <dbReference type="ARBA" id="ARBA00022729"/>
    </source>
</evidence>
<protein>
    <submittedName>
        <fullName evidence="5">Putative aldouronate transport system substrate-binding protein</fullName>
    </submittedName>
</protein>
<evidence type="ECO:0000313" key="5">
    <source>
        <dbReference type="EMBL" id="SDT44290.1"/>
    </source>
</evidence>
<reference evidence="5 6" key="1">
    <citation type="submission" date="2016-10" db="EMBL/GenBank/DDBJ databases">
        <authorList>
            <person name="de Groot N.N."/>
        </authorList>
    </citation>
    <scope>NUCLEOTIDE SEQUENCE [LARGE SCALE GENOMIC DNA]</scope>
    <source>
        <strain evidence="5 6">DSM 21800</strain>
    </source>
</reference>
<evidence type="ECO:0000256" key="2">
    <source>
        <dbReference type="ARBA" id="ARBA00008520"/>
    </source>
</evidence>
<dbReference type="SUPFAM" id="SSF53850">
    <property type="entry name" value="Periplasmic binding protein-like II"/>
    <property type="match status" value="1"/>
</dbReference>
<evidence type="ECO:0000313" key="6">
    <source>
        <dbReference type="Proteomes" id="UP000199103"/>
    </source>
</evidence>
<dbReference type="RefSeq" id="WP_091530724.1">
    <property type="nucleotide sequence ID" value="NZ_LT629772.1"/>
</dbReference>
<dbReference type="AlphaFoldDB" id="A0A1H2AED1"/>
<accession>A0A1H2AED1</accession>
<comment type="subcellular location">
    <subcellularLocation>
        <location evidence="1">Cell envelope</location>
    </subcellularLocation>
</comment>
<dbReference type="InterPro" id="IPR006059">
    <property type="entry name" value="SBP"/>
</dbReference>
<keyword evidence="4" id="KW-0732">Signal</keyword>
<proteinExistence type="inferred from homology"/>
<sequence length="550" mass="59742">MSAFSALPLIDRRKLLIGAGGTALVAGGLSGCSSSKAETNSASTNQSVKLPSYIPIEGAKPDFPGTTEGVEPAYKLFPTERKKTVPEKPGTGKDTITGMVINYATVPPGVSKNPFWQGLNERLGIDLKLQITPNADYIQKFSTVIAGNELPDMMLTQVVANFPSLLEKRFSPLDEYLGGDAVKDYPNLANIPTQVWKSVIYNGKIFGLPLPRGLIGTYNFIRADRFKEAGVSTEPKSLAELLDAGKALTDPKKRRWAYSMIGQPRALLARMNEEPNVWRNEGGTFTHAYETDAYKRSVSDLIAMWKSGVMHPDAFNPQQPFKELFAAGNIAINASDGYTGFNSYQSTGAASEGFELGLMPVYKRDGGELAPWALGSGSFGMASIKKMDAERVKLCLRLANYLAAPFGSEEYYYLSYGEEGVDHKVDKAGNPTLTDSGKVNVAIPMRYLGDGPKASYSPGRPQDAKKQHDYQSMEVPHGVANPAIGLFSNAQATKNATADKAFLDSVNEIIQGRKPYSGFGDVLSTWKSAVGDEMRKEYQDQLQKKGSGDK</sequence>
<comment type="similarity">
    <text evidence="2">Belongs to the bacterial solute-binding protein 1 family.</text>
</comment>
<name>A0A1H2AED1_9ACTN</name>
<keyword evidence="6" id="KW-1185">Reference proteome</keyword>
<dbReference type="Gene3D" id="3.40.190.10">
    <property type="entry name" value="Periplasmic binding protein-like II"/>
    <property type="match status" value="1"/>
</dbReference>
<dbReference type="OrthoDB" id="3714110at2"/>
<dbReference type="InterPro" id="IPR050490">
    <property type="entry name" value="Bact_solute-bd_prot1"/>
</dbReference>
<dbReference type="Proteomes" id="UP000199103">
    <property type="component" value="Chromosome I"/>
</dbReference>
<keyword evidence="3" id="KW-0813">Transport</keyword>
<dbReference type="PANTHER" id="PTHR43649">
    <property type="entry name" value="ARABINOSE-BINDING PROTEIN-RELATED"/>
    <property type="match status" value="1"/>
</dbReference>
<dbReference type="STRING" id="630515.SAMN04489812_5870"/>
<organism evidence="5 6">
    <name type="scientific">Microlunatus soli</name>
    <dbReference type="NCBI Taxonomy" id="630515"/>
    <lineage>
        <taxon>Bacteria</taxon>
        <taxon>Bacillati</taxon>
        <taxon>Actinomycetota</taxon>
        <taxon>Actinomycetes</taxon>
        <taxon>Propionibacteriales</taxon>
        <taxon>Propionibacteriaceae</taxon>
        <taxon>Microlunatus</taxon>
    </lineage>
</organism>
<dbReference type="Pfam" id="PF13416">
    <property type="entry name" value="SBP_bac_8"/>
    <property type="match status" value="1"/>
</dbReference>
<evidence type="ECO:0000256" key="3">
    <source>
        <dbReference type="ARBA" id="ARBA00022448"/>
    </source>
</evidence>
<dbReference type="EMBL" id="LT629772">
    <property type="protein sequence ID" value="SDT44290.1"/>
    <property type="molecule type" value="Genomic_DNA"/>
</dbReference>
<dbReference type="PANTHER" id="PTHR43649:SF31">
    <property type="entry name" value="SN-GLYCEROL-3-PHOSPHATE-BINDING PERIPLASMIC PROTEIN UGPB"/>
    <property type="match status" value="1"/>
</dbReference>
<gene>
    <name evidence="5" type="ORF">SAMN04489812_5870</name>
</gene>
<dbReference type="GO" id="GO:0030313">
    <property type="term" value="C:cell envelope"/>
    <property type="evidence" value="ECO:0007669"/>
    <property type="project" value="UniProtKB-SubCell"/>
</dbReference>
<evidence type="ECO:0000256" key="1">
    <source>
        <dbReference type="ARBA" id="ARBA00004196"/>
    </source>
</evidence>